<feature type="binding site" evidence="11">
    <location>
        <position position="529"/>
    </location>
    <ligand>
        <name>substrate</name>
    </ligand>
</feature>
<dbReference type="EC" id="2.7.9.1" evidence="3"/>
<dbReference type="Gene3D" id="3.30.1490.20">
    <property type="entry name" value="ATP-grasp fold, A domain"/>
    <property type="match status" value="1"/>
</dbReference>
<organism evidence="16">
    <name type="scientific">Florenciella parvula</name>
    <dbReference type="NCBI Taxonomy" id="236787"/>
    <lineage>
        <taxon>Eukaryota</taxon>
        <taxon>Sar</taxon>
        <taxon>Stramenopiles</taxon>
        <taxon>Ochrophyta</taxon>
        <taxon>Dictyochophyceae</taxon>
        <taxon>Florenciellales</taxon>
        <taxon>Florenciella</taxon>
    </lineage>
</organism>
<feature type="active site" description="Tele-phosphohistidine intermediate" evidence="10">
    <location>
        <position position="369"/>
    </location>
</feature>
<feature type="binding site" evidence="12">
    <location>
        <position position="654"/>
    </location>
    <ligand>
        <name>Mg(2+)</name>
        <dbReference type="ChEBI" id="CHEBI:18420"/>
    </ligand>
</feature>
<comment type="similarity">
    <text evidence="2">Belongs to the PEP-utilizing enzyme family.</text>
</comment>
<evidence type="ECO:0000256" key="1">
    <source>
        <dbReference type="ARBA" id="ARBA00001946"/>
    </source>
</evidence>
<feature type="domain" description="Pyruvate phosphate dikinase AMP/ATP-binding" evidence="14">
    <location>
        <begin position="3"/>
        <end position="203"/>
    </location>
</feature>
<dbReference type="AlphaFoldDB" id="A0A7S2B0T5"/>
<evidence type="ECO:0000256" key="4">
    <source>
        <dbReference type="ARBA" id="ARBA00022679"/>
    </source>
</evidence>
<keyword evidence="5 12" id="KW-0479">Metal-binding</keyword>
<evidence type="ECO:0000256" key="3">
    <source>
        <dbReference type="ARBA" id="ARBA00011994"/>
    </source>
</evidence>
<dbReference type="Pfam" id="PF01326">
    <property type="entry name" value="PPDK_N"/>
    <property type="match status" value="2"/>
</dbReference>
<evidence type="ECO:0000256" key="8">
    <source>
        <dbReference type="ARBA" id="ARBA00022840"/>
    </source>
</evidence>
<gene>
    <name evidence="16" type="ORF">FPAR1323_LOCUS978</name>
</gene>
<feature type="binding site" evidence="11">
    <location>
        <position position="677"/>
    </location>
    <ligand>
        <name>substrate</name>
    </ligand>
</feature>
<evidence type="ECO:0000256" key="5">
    <source>
        <dbReference type="ARBA" id="ARBA00022723"/>
    </source>
</evidence>
<evidence type="ECO:0000259" key="14">
    <source>
        <dbReference type="Pfam" id="PF01326"/>
    </source>
</evidence>
<accession>A0A7S2B0T5</accession>
<dbReference type="SUPFAM" id="SSF56059">
    <property type="entry name" value="Glutathione synthetase ATP-binding domain-like"/>
    <property type="match status" value="1"/>
</dbReference>
<dbReference type="PANTHER" id="PTHR22931">
    <property type="entry name" value="PHOSPHOENOLPYRUVATE DIKINASE-RELATED"/>
    <property type="match status" value="1"/>
</dbReference>
<feature type="domain" description="Pyruvate phosphate dikinase AMP/ATP-binding" evidence="14">
    <location>
        <begin position="216"/>
        <end position="263"/>
    </location>
</feature>
<reference evidence="16" key="1">
    <citation type="submission" date="2021-01" db="EMBL/GenBank/DDBJ databases">
        <authorList>
            <person name="Corre E."/>
            <person name="Pelletier E."/>
            <person name="Niang G."/>
            <person name="Scheremetjew M."/>
            <person name="Finn R."/>
            <person name="Kale V."/>
            <person name="Holt S."/>
            <person name="Cochrane G."/>
            <person name="Meng A."/>
            <person name="Brown T."/>
            <person name="Cohen L."/>
        </authorList>
    </citation>
    <scope>NUCLEOTIDE SEQUENCE</scope>
    <source>
        <strain evidence="16">RCC1693</strain>
    </source>
</reference>
<sequence length="786" mass="84331">MLLSVRSGAAVSMPGMMDTVLNLGLTDTVAEALATKSGNPRFAYDSYRRFLDMFGDVVMGIPHAAFEAELDDLKVSSGVWEDSDLNADQLKDLVQRYKQVYVAHDTTFPEDPLEQMRLAIYAVFDSWQSDRAIKYMEVQQIKGLLGTAVNVQAMAFGNMGDTSGTGVLFTRDPNTGEHALFGEYLVNAQGEDVVAGIRTPNPISQLDDEMPKVYAELLKNVDILEKHFKDMQDIEFTVQEGQLFLLQTRSGKRGGKAAVEIAVSLESEGLVSKDQALHMVTPEHLDIMLHPQFKDEDSAEYTAAVIGEGLPASPGAAVGVIAFTTEETERLYAAGTAAILVRDETSPEDVGGMFAAEGILTARGGMTSHAAVVARGWGKPCVCGLADLKIDEETKTLTLNGITLKEGDFLSINGGTGEVLSSAVELAAPEMSGALGTFMEWVDDARKMDVLANADTPKDADEARKNGAGGIGLCRTEHMFFDHLPEVRRMIMAPDEEKKQAAIDELLPLQRADFEGIFTAMDGLPVTIRMLDPPLHEFVPHAADAELAASVGLSVEECQATIARLAESNPMLGLRGCRLGITSPEIIAMQARAVLEAALDAKVKGVTPVPKLMVPLIGTVAEYTHQADIIKSTAEAVFAERGDSVAYSLGTMIEVPRAALLASEVAAAGAEFFSYGTNDLTQMTYGYSRDDVGSFMPTYLAQGILPSDPFQIFDQQGVGKLVEMATTQGKQQNPDIKNGVCGEHGGEAGSVKYFYSLGHDYVSCSPFRVPIARLAAAQAATAEAAP</sequence>
<dbReference type="EMBL" id="HBGT01001784">
    <property type="protein sequence ID" value="CAD9382841.1"/>
    <property type="molecule type" value="Transcribed_RNA"/>
</dbReference>
<evidence type="ECO:0000256" key="7">
    <source>
        <dbReference type="ARBA" id="ARBA00022777"/>
    </source>
</evidence>
<feature type="active site" description="Proton donor" evidence="10">
    <location>
        <position position="741"/>
    </location>
</feature>
<dbReference type="Gene3D" id="3.30.470.20">
    <property type="entry name" value="ATP-grasp fold, B domain"/>
    <property type="match status" value="1"/>
</dbReference>
<dbReference type="Gene3D" id="3.50.30.10">
    <property type="entry name" value="Phosphohistidine domain"/>
    <property type="match status" value="1"/>
</dbReference>
<evidence type="ECO:0000256" key="11">
    <source>
        <dbReference type="PIRSR" id="PIRSR000853-2"/>
    </source>
</evidence>
<dbReference type="InterPro" id="IPR013815">
    <property type="entry name" value="ATP_grasp_subdomain_1"/>
</dbReference>
<dbReference type="Pfam" id="PF02896">
    <property type="entry name" value="PEP-utilizers_C"/>
    <property type="match status" value="1"/>
</dbReference>
<dbReference type="Gene3D" id="1.10.189.10">
    <property type="entry name" value="Pyruvate Phosphate Dikinase, domain 2"/>
    <property type="match status" value="1"/>
</dbReference>
<evidence type="ECO:0000256" key="6">
    <source>
        <dbReference type="ARBA" id="ARBA00022741"/>
    </source>
</evidence>
<keyword evidence="6" id="KW-0547">Nucleotide-binding</keyword>
<proteinExistence type="inferred from homology"/>
<evidence type="ECO:0000313" key="16">
    <source>
        <dbReference type="EMBL" id="CAD9382841.1"/>
    </source>
</evidence>
<dbReference type="InterPro" id="IPR008279">
    <property type="entry name" value="PEP-util_enz_mobile_dom"/>
</dbReference>
<dbReference type="Gene3D" id="3.20.20.60">
    <property type="entry name" value="Phosphoenolpyruvate-binding domains"/>
    <property type="match status" value="1"/>
</dbReference>
<dbReference type="GO" id="GO:0050242">
    <property type="term" value="F:pyruvate, phosphate dikinase activity"/>
    <property type="evidence" value="ECO:0007669"/>
    <property type="project" value="UniProtKB-EC"/>
</dbReference>
<dbReference type="InterPro" id="IPR036637">
    <property type="entry name" value="Phosphohistidine_dom_sf"/>
</dbReference>
<protein>
    <recommendedName>
        <fullName evidence="3">pyruvate, phosphate dikinase</fullName>
        <ecNumber evidence="3">2.7.9.1</ecNumber>
    </recommendedName>
</protein>
<feature type="binding site" evidence="11">
    <location>
        <position position="679"/>
    </location>
    <ligand>
        <name>substrate</name>
    </ligand>
</feature>
<dbReference type="SUPFAM" id="SSF51621">
    <property type="entry name" value="Phosphoenolpyruvate/pyruvate domain"/>
    <property type="match status" value="1"/>
</dbReference>
<feature type="binding site" evidence="11">
    <location>
        <position position="654"/>
    </location>
    <ligand>
        <name>substrate</name>
    </ligand>
</feature>
<feature type="binding site" evidence="12">
    <location>
        <position position="679"/>
    </location>
    <ligand>
        <name>Mg(2+)</name>
        <dbReference type="ChEBI" id="CHEBI:18420"/>
    </ligand>
</feature>
<dbReference type="InterPro" id="IPR040442">
    <property type="entry name" value="Pyrv_kinase-like_dom_sf"/>
</dbReference>
<keyword evidence="8" id="KW-0067">ATP-binding</keyword>
<evidence type="ECO:0000256" key="12">
    <source>
        <dbReference type="PIRSR" id="PIRSR000853-3"/>
    </source>
</evidence>
<comment type="cofactor">
    <cofactor evidence="1 12">
        <name>Mg(2+)</name>
        <dbReference type="ChEBI" id="CHEBI:18420"/>
    </cofactor>
</comment>
<keyword evidence="4" id="KW-0808">Transferase</keyword>
<evidence type="ECO:0000256" key="2">
    <source>
        <dbReference type="ARBA" id="ARBA00007837"/>
    </source>
</evidence>
<feature type="binding site" evidence="11">
    <location>
        <position position="676"/>
    </location>
    <ligand>
        <name>substrate</name>
    </ligand>
</feature>
<dbReference type="GO" id="GO:0046872">
    <property type="term" value="F:metal ion binding"/>
    <property type="evidence" value="ECO:0007669"/>
    <property type="project" value="UniProtKB-KW"/>
</dbReference>
<feature type="domain" description="PEP-utilising enzyme C-terminal" evidence="15">
    <location>
        <begin position="432"/>
        <end position="779"/>
    </location>
</feature>
<keyword evidence="7" id="KW-0418">Kinase</keyword>
<feature type="domain" description="PEP-utilising enzyme mobile" evidence="13">
    <location>
        <begin position="338"/>
        <end position="417"/>
    </location>
</feature>
<dbReference type="Gene3D" id="1.20.80.30">
    <property type="match status" value="1"/>
</dbReference>
<dbReference type="InterPro" id="IPR015813">
    <property type="entry name" value="Pyrv/PenolPyrv_kinase-like_dom"/>
</dbReference>
<dbReference type="InterPro" id="IPR002192">
    <property type="entry name" value="PPDK_AMP/ATP-bd"/>
</dbReference>
<dbReference type="PIRSF" id="PIRSF000853">
    <property type="entry name" value="PPDK"/>
    <property type="match status" value="1"/>
</dbReference>
<dbReference type="PANTHER" id="PTHR22931:SF9">
    <property type="entry name" value="PYRUVATE, PHOSPHATE DIKINASE 1, CHLOROPLASTIC"/>
    <property type="match status" value="1"/>
</dbReference>
<dbReference type="Pfam" id="PF00391">
    <property type="entry name" value="PEP-utilizers"/>
    <property type="match status" value="1"/>
</dbReference>
<evidence type="ECO:0000256" key="10">
    <source>
        <dbReference type="PIRSR" id="PIRSR000853-1"/>
    </source>
</evidence>
<dbReference type="SUPFAM" id="SSF52009">
    <property type="entry name" value="Phosphohistidine domain"/>
    <property type="match status" value="1"/>
</dbReference>
<evidence type="ECO:0000259" key="13">
    <source>
        <dbReference type="Pfam" id="PF00391"/>
    </source>
</evidence>
<evidence type="ECO:0000256" key="9">
    <source>
        <dbReference type="ARBA" id="ARBA00022842"/>
    </source>
</evidence>
<evidence type="ECO:0000259" key="15">
    <source>
        <dbReference type="Pfam" id="PF02896"/>
    </source>
</evidence>
<feature type="binding site" evidence="11">
    <location>
        <position position="678"/>
    </location>
    <ligand>
        <name>substrate</name>
    </ligand>
</feature>
<keyword evidence="9 12" id="KW-0460">Magnesium</keyword>
<dbReference type="InterPro" id="IPR018274">
    <property type="entry name" value="PEP_util_AS"/>
</dbReference>
<dbReference type="GO" id="GO:0005524">
    <property type="term" value="F:ATP binding"/>
    <property type="evidence" value="ECO:0007669"/>
    <property type="project" value="UniProtKB-KW"/>
</dbReference>
<dbReference type="PROSITE" id="PS00370">
    <property type="entry name" value="PEP_ENZYMES_PHOS_SITE"/>
    <property type="match status" value="1"/>
</dbReference>
<name>A0A7S2B0T5_9STRA</name>
<dbReference type="GO" id="GO:0016301">
    <property type="term" value="F:kinase activity"/>
    <property type="evidence" value="ECO:0007669"/>
    <property type="project" value="UniProtKB-KW"/>
</dbReference>
<dbReference type="InterPro" id="IPR010121">
    <property type="entry name" value="Pyruvate_phosphate_dikinase"/>
</dbReference>
<dbReference type="InterPro" id="IPR000121">
    <property type="entry name" value="PEP_util_C"/>
</dbReference>
<dbReference type="NCBIfam" id="TIGR01828">
    <property type="entry name" value="pyru_phos_dikin"/>
    <property type="match status" value="1"/>
</dbReference>
<feature type="binding site" evidence="11">
    <location>
        <position position="475"/>
    </location>
    <ligand>
        <name>substrate</name>
    </ligand>
</feature>